<name>Q6RWE0_9ZZZZ</name>
<dbReference type="InterPro" id="IPR044149">
    <property type="entry name" value="Nitrilases_CHs"/>
</dbReference>
<evidence type="ECO:0000313" key="3">
    <source>
        <dbReference type="EMBL" id="AAR97509.1"/>
    </source>
</evidence>
<dbReference type="EC" id="3.5.5.7" evidence="3"/>
<dbReference type="PANTHER" id="PTHR46044">
    <property type="entry name" value="NITRILASE"/>
    <property type="match status" value="1"/>
</dbReference>
<dbReference type="GO" id="GO:0018762">
    <property type="term" value="F:aliphatic nitrilase activity"/>
    <property type="evidence" value="ECO:0007669"/>
    <property type="project" value="UniProtKB-EC"/>
</dbReference>
<dbReference type="PANTHER" id="PTHR46044:SF1">
    <property type="entry name" value="CN HYDROLASE DOMAIN-CONTAINING PROTEIN"/>
    <property type="match status" value="1"/>
</dbReference>
<dbReference type="Gene3D" id="3.60.110.10">
    <property type="entry name" value="Carbon-nitrogen hydrolase"/>
    <property type="match status" value="1"/>
</dbReference>
<protein>
    <submittedName>
        <fullName evidence="3">Nitrilase</fullName>
        <ecNumber evidence="3">3.5.5.7</ecNumber>
    </submittedName>
</protein>
<dbReference type="AlphaFoldDB" id="Q6RWE0"/>
<dbReference type="InterPro" id="IPR003010">
    <property type="entry name" value="C-N_Hydrolase"/>
</dbReference>
<dbReference type="Pfam" id="PF00795">
    <property type="entry name" value="CN_hydrolase"/>
    <property type="match status" value="1"/>
</dbReference>
<dbReference type="BRENDA" id="3.5.5.1">
    <property type="organism ID" value="13851"/>
</dbReference>
<dbReference type="InterPro" id="IPR000132">
    <property type="entry name" value="Nitrilase/CN_hydratase_CS"/>
</dbReference>
<dbReference type="CDD" id="cd07564">
    <property type="entry name" value="nitrilases_CHs"/>
    <property type="match status" value="1"/>
</dbReference>
<keyword evidence="3" id="KW-0378">Hydrolase</keyword>
<organism evidence="3">
    <name type="scientific">uncultured organism</name>
    <dbReference type="NCBI Taxonomy" id="155900"/>
    <lineage>
        <taxon>unclassified sequences</taxon>
        <taxon>environmental samples</taxon>
    </lineage>
</organism>
<dbReference type="InterPro" id="IPR036526">
    <property type="entry name" value="C-N_Hydrolase_sf"/>
</dbReference>
<sequence>MKEAIKVACVQAAPIYMDLEATVDKTIELMEEAARNNARLIAFPETWIPGYPWFLWLDSPAWAMQFVRQYHENSLELDGPQAKRISDAAKRLGIMVTLGMSERVGGTLYISQWFIGDNGDTIGARRKLKPTFVERTLFGEGDGSSLAVFETSVGRLGGLCCWEHLQPLTKYALYAQNEEIHCAAWPSFSLYPNAAKALGPDVNVAASRIYAVEGQCFVLASCALVSQSMIDMLCTDDEKHALLLAGGGHSRIIGPDGGDLVAPLAENEEGILYANLDPGVRILAKMAADPAGHYSRPDITRLLIDRSPKLPVVEIEGDLRPYALGKASETGAQLEEI</sequence>
<reference evidence="3" key="1">
    <citation type="journal article" date="2004" name="Appl. Environ. Microbiol.">
        <title>Exploring nitrilase sequence space for enantioselective catalysis.</title>
        <authorList>
            <person name="Robertson D.E."/>
            <person name="Chaplin J.A."/>
            <person name="DeSantis G."/>
            <person name="Podar M."/>
            <person name="Madden M."/>
            <person name="Chi E."/>
            <person name="Richardson T."/>
            <person name="Milan A."/>
            <person name="Miller M."/>
            <person name="Weiner D.P."/>
            <person name="Wong K."/>
            <person name="McQuaid J."/>
            <person name="Farwell B."/>
            <person name="Preston L.A."/>
            <person name="Tan X."/>
            <person name="Snead M.A."/>
            <person name="Keller M."/>
            <person name="Mathur E."/>
            <person name="Kretz P.L."/>
            <person name="Burk M.J."/>
            <person name="Short J.M."/>
        </authorList>
    </citation>
    <scope>NUCLEOTIDE SEQUENCE</scope>
</reference>
<gene>
    <name evidence="3" type="ORF">BD5220</name>
</gene>
<dbReference type="SMR" id="Q6RWE0"/>
<dbReference type="SUPFAM" id="SSF56317">
    <property type="entry name" value="Carbon-nitrogen hydrolase"/>
    <property type="match status" value="1"/>
</dbReference>
<proteinExistence type="inferred from homology"/>
<dbReference type="EMBL" id="AY487562">
    <property type="protein sequence ID" value="AAR97509.1"/>
    <property type="molecule type" value="Genomic_DNA"/>
</dbReference>
<dbReference type="PROSITE" id="PS50263">
    <property type="entry name" value="CN_HYDROLASE"/>
    <property type="match status" value="1"/>
</dbReference>
<dbReference type="GO" id="GO:0051410">
    <property type="term" value="P:detoxification of nitrogen compound"/>
    <property type="evidence" value="ECO:0007669"/>
    <property type="project" value="TreeGrafter"/>
</dbReference>
<dbReference type="PROSITE" id="PS00921">
    <property type="entry name" value="NITRIL_CHT_2"/>
    <property type="match status" value="1"/>
</dbReference>
<dbReference type="GO" id="GO:0018822">
    <property type="term" value="F:nitrile hydratase activity"/>
    <property type="evidence" value="ECO:0007669"/>
    <property type="project" value="TreeGrafter"/>
</dbReference>
<comment type="similarity">
    <text evidence="1">Belongs to the carbon-nitrogen hydrolase superfamily. Nitrilase family.</text>
</comment>
<accession>Q6RWE0</accession>
<feature type="domain" description="CN hydrolase" evidence="2">
    <location>
        <begin position="5"/>
        <end position="278"/>
    </location>
</feature>
<evidence type="ECO:0000256" key="1">
    <source>
        <dbReference type="ARBA" id="ARBA00008129"/>
    </source>
</evidence>
<evidence type="ECO:0000259" key="2">
    <source>
        <dbReference type="PROSITE" id="PS50263"/>
    </source>
</evidence>